<keyword evidence="3" id="KW-0804">Transcription</keyword>
<reference evidence="5 6" key="1">
    <citation type="submission" date="2021-10" db="EMBL/GenBank/DDBJ databases">
        <title>Streptomyces gossypii sp. nov., isolated from soil collected from cotton field.</title>
        <authorList>
            <person name="Ge X."/>
            <person name="Chen X."/>
            <person name="Liu W."/>
        </authorList>
    </citation>
    <scope>NUCLEOTIDE SEQUENCE [LARGE SCALE GENOMIC DNA]</scope>
    <source>
        <strain evidence="5 6">N2-109</strain>
    </source>
</reference>
<dbReference type="Pfam" id="PF20240">
    <property type="entry name" value="DUF6597"/>
    <property type="match status" value="1"/>
</dbReference>
<dbReference type="PANTHER" id="PTHR46796">
    <property type="entry name" value="HTH-TYPE TRANSCRIPTIONAL ACTIVATOR RHAS-RELATED"/>
    <property type="match status" value="1"/>
</dbReference>
<keyword evidence="6" id="KW-1185">Reference proteome</keyword>
<evidence type="ECO:0000256" key="2">
    <source>
        <dbReference type="ARBA" id="ARBA00023125"/>
    </source>
</evidence>
<evidence type="ECO:0000256" key="3">
    <source>
        <dbReference type="ARBA" id="ARBA00023163"/>
    </source>
</evidence>
<dbReference type="PANTHER" id="PTHR46796:SF15">
    <property type="entry name" value="BLL1074 PROTEIN"/>
    <property type="match status" value="1"/>
</dbReference>
<evidence type="ECO:0000259" key="4">
    <source>
        <dbReference type="PROSITE" id="PS01124"/>
    </source>
</evidence>
<dbReference type="Gene3D" id="1.10.10.60">
    <property type="entry name" value="Homeodomain-like"/>
    <property type="match status" value="1"/>
</dbReference>
<organism evidence="5 6">
    <name type="scientific">Streptomyces gossypii</name>
    <dbReference type="NCBI Taxonomy" id="2883101"/>
    <lineage>
        <taxon>Bacteria</taxon>
        <taxon>Bacillati</taxon>
        <taxon>Actinomycetota</taxon>
        <taxon>Actinomycetes</taxon>
        <taxon>Kitasatosporales</taxon>
        <taxon>Streptomycetaceae</taxon>
        <taxon>Streptomyces</taxon>
    </lineage>
</organism>
<dbReference type="PROSITE" id="PS01124">
    <property type="entry name" value="HTH_ARAC_FAMILY_2"/>
    <property type="match status" value="1"/>
</dbReference>
<evidence type="ECO:0000256" key="1">
    <source>
        <dbReference type="ARBA" id="ARBA00023015"/>
    </source>
</evidence>
<dbReference type="RefSeq" id="WP_260217637.1">
    <property type="nucleotide sequence ID" value="NZ_JAJAGO010000004.1"/>
</dbReference>
<dbReference type="InterPro" id="IPR050204">
    <property type="entry name" value="AraC_XylS_family_regulators"/>
</dbReference>
<feature type="domain" description="HTH araC/xylS-type" evidence="4">
    <location>
        <begin position="132"/>
        <end position="229"/>
    </location>
</feature>
<name>A0ABT2JR30_9ACTN</name>
<accession>A0ABT2JR30</accession>
<sequence length="230" mass="24353">MYEERPARLGGGAVLWSLSGAVGATESRVLPDGCMDLIWSDGFLVAGPDTGPHVDAAAPGRSWTGLRFAPGTGPSVLGVPAHELRDRRVPLDALWPGAQVRRLTERAAESADPAALLEQLASPLLRPDPAHDAVRETVLRGVRQGSSVAELAQAAGLSTRQLHRRALDAFGYGPKTLARVLRMRRALVLARAGRPPAEVALAAGYADQPHLAREIKALTGLPLTQLLASR</sequence>
<gene>
    <name evidence="5" type="ORF">LHJ74_10485</name>
</gene>
<evidence type="ECO:0000313" key="5">
    <source>
        <dbReference type="EMBL" id="MCT2590332.1"/>
    </source>
</evidence>
<comment type="caution">
    <text evidence="5">The sequence shown here is derived from an EMBL/GenBank/DDBJ whole genome shotgun (WGS) entry which is preliminary data.</text>
</comment>
<dbReference type="Pfam" id="PF12833">
    <property type="entry name" value="HTH_18"/>
    <property type="match status" value="1"/>
</dbReference>
<protein>
    <submittedName>
        <fullName evidence="5">Helix-turn-helix transcriptional regulator</fullName>
    </submittedName>
</protein>
<proteinExistence type="predicted"/>
<dbReference type="InterPro" id="IPR046532">
    <property type="entry name" value="DUF6597"/>
</dbReference>
<dbReference type="SMART" id="SM00342">
    <property type="entry name" value="HTH_ARAC"/>
    <property type="match status" value="1"/>
</dbReference>
<dbReference type="EMBL" id="JAJAGO010000004">
    <property type="protein sequence ID" value="MCT2590332.1"/>
    <property type="molecule type" value="Genomic_DNA"/>
</dbReference>
<keyword evidence="2" id="KW-0238">DNA-binding</keyword>
<keyword evidence="1" id="KW-0805">Transcription regulation</keyword>
<evidence type="ECO:0000313" key="6">
    <source>
        <dbReference type="Proteomes" id="UP001156389"/>
    </source>
</evidence>
<dbReference type="InterPro" id="IPR018060">
    <property type="entry name" value="HTH_AraC"/>
</dbReference>
<dbReference type="Proteomes" id="UP001156389">
    <property type="component" value="Unassembled WGS sequence"/>
</dbReference>